<keyword evidence="2" id="KW-1185">Reference proteome</keyword>
<protein>
    <submittedName>
        <fullName evidence="1">Uncharacterized protein</fullName>
    </submittedName>
</protein>
<dbReference type="AlphaFoldDB" id="A0AA88D8P0"/>
<accession>A0AA88D8P0</accession>
<name>A0AA88D8P0_FICCA</name>
<sequence>MRVKSSGEYKNPSFRIIGIMILAAILELCAKNGIDRETMDEENTAPTVDQHNSFKASCTLNEKELGVSDQQPTPNVIHGIPLGEENVRVTVTVPKLKHALLSILTNETTIVEEAISGFAAWPYLVECCAKEGVDRWFGFISPTFVSPVKQKVDPKVYLIDPWYDSVMYFNPLGNKLGDDFEDLIKLALNDWKISGKRSKKVMQL</sequence>
<proteinExistence type="predicted"/>
<evidence type="ECO:0000313" key="2">
    <source>
        <dbReference type="Proteomes" id="UP001187192"/>
    </source>
</evidence>
<gene>
    <name evidence="1" type="ORF">TIFTF001_017786</name>
</gene>
<reference evidence="1" key="1">
    <citation type="submission" date="2023-07" db="EMBL/GenBank/DDBJ databases">
        <title>draft genome sequence of fig (Ficus carica).</title>
        <authorList>
            <person name="Takahashi T."/>
            <person name="Nishimura K."/>
        </authorList>
    </citation>
    <scope>NUCLEOTIDE SEQUENCE</scope>
</reference>
<comment type="caution">
    <text evidence="1">The sequence shown here is derived from an EMBL/GenBank/DDBJ whole genome shotgun (WGS) entry which is preliminary data.</text>
</comment>
<organism evidence="1 2">
    <name type="scientific">Ficus carica</name>
    <name type="common">Common fig</name>
    <dbReference type="NCBI Taxonomy" id="3494"/>
    <lineage>
        <taxon>Eukaryota</taxon>
        <taxon>Viridiplantae</taxon>
        <taxon>Streptophyta</taxon>
        <taxon>Embryophyta</taxon>
        <taxon>Tracheophyta</taxon>
        <taxon>Spermatophyta</taxon>
        <taxon>Magnoliopsida</taxon>
        <taxon>eudicotyledons</taxon>
        <taxon>Gunneridae</taxon>
        <taxon>Pentapetalae</taxon>
        <taxon>rosids</taxon>
        <taxon>fabids</taxon>
        <taxon>Rosales</taxon>
        <taxon>Moraceae</taxon>
        <taxon>Ficeae</taxon>
        <taxon>Ficus</taxon>
    </lineage>
</organism>
<dbReference type="Proteomes" id="UP001187192">
    <property type="component" value="Unassembled WGS sequence"/>
</dbReference>
<evidence type="ECO:0000313" key="1">
    <source>
        <dbReference type="EMBL" id="GMN48625.1"/>
    </source>
</evidence>
<dbReference type="EMBL" id="BTGU01000028">
    <property type="protein sequence ID" value="GMN48625.1"/>
    <property type="molecule type" value="Genomic_DNA"/>
</dbReference>